<comment type="caution">
    <text evidence="1">The sequence shown here is derived from an EMBL/GenBank/DDBJ whole genome shotgun (WGS) entry which is preliminary data.</text>
</comment>
<keyword evidence="2" id="KW-1185">Reference proteome</keyword>
<name>A0ABW4RH14_9BACL</name>
<evidence type="ECO:0000313" key="1">
    <source>
        <dbReference type="EMBL" id="MFD1885448.1"/>
    </source>
</evidence>
<reference evidence="2" key="1">
    <citation type="journal article" date="2019" name="Int. J. Syst. Evol. Microbiol.">
        <title>The Global Catalogue of Microorganisms (GCM) 10K type strain sequencing project: providing services to taxonomists for standard genome sequencing and annotation.</title>
        <authorList>
            <consortium name="The Broad Institute Genomics Platform"/>
            <consortium name="The Broad Institute Genome Sequencing Center for Infectious Disease"/>
            <person name="Wu L."/>
            <person name="Ma J."/>
        </authorList>
    </citation>
    <scope>NUCLEOTIDE SEQUENCE [LARGE SCALE GENOMIC DNA]</scope>
    <source>
        <strain evidence="2">CCUG 54950</strain>
    </source>
</reference>
<accession>A0ABW4RH14</accession>
<proteinExistence type="predicted"/>
<evidence type="ECO:0000313" key="2">
    <source>
        <dbReference type="Proteomes" id="UP001597233"/>
    </source>
</evidence>
<dbReference type="EMBL" id="JBHUEH010000011">
    <property type="protein sequence ID" value="MFD1885448.1"/>
    <property type="molecule type" value="Genomic_DNA"/>
</dbReference>
<dbReference type="RefSeq" id="WP_347325719.1">
    <property type="nucleotide sequence ID" value="NZ_JBCGUH010000007.1"/>
</dbReference>
<dbReference type="Proteomes" id="UP001597233">
    <property type="component" value="Unassembled WGS sequence"/>
</dbReference>
<organism evidence="1 2">
    <name type="scientific">Paenibacillus wenxiniae</name>
    <dbReference type="NCBI Taxonomy" id="1636843"/>
    <lineage>
        <taxon>Bacteria</taxon>
        <taxon>Bacillati</taxon>
        <taxon>Bacillota</taxon>
        <taxon>Bacilli</taxon>
        <taxon>Bacillales</taxon>
        <taxon>Paenibacillaceae</taxon>
        <taxon>Paenibacillus</taxon>
    </lineage>
</organism>
<protein>
    <submittedName>
        <fullName evidence="1">Uncharacterized protein</fullName>
    </submittedName>
</protein>
<sequence length="76" mass="8760">METNERMKVRAAPVTMCFWHPVHQTIQQLAEAKDFLGEFTWEVLCYDVSYFAASLFSVTMNILKSGGTRYGFEDSK</sequence>
<gene>
    <name evidence="1" type="ORF">ACFSC9_07890</name>
</gene>